<evidence type="ECO:0000313" key="1">
    <source>
        <dbReference type="EMBL" id="KIM38943.1"/>
    </source>
</evidence>
<sequence>MSDSEQLGATTPPRYWISLSTPSILFEVSASSKNPSRHGLRPISLTPTYYIGGMVFKLKEWGTFTPLSTLNGFRTKIFWRREENCRPVTRT</sequence>
<organism evidence="1 2">
    <name type="scientific">Hebeloma cylindrosporum</name>
    <dbReference type="NCBI Taxonomy" id="76867"/>
    <lineage>
        <taxon>Eukaryota</taxon>
        <taxon>Fungi</taxon>
        <taxon>Dikarya</taxon>
        <taxon>Basidiomycota</taxon>
        <taxon>Agaricomycotina</taxon>
        <taxon>Agaricomycetes</taxon>
        <taxon>Agaricomycetidae</taxon>
        <taxon>Agaricales</taxon>
        <taxon>Agaricineae</taxon>
        <taxon>Hymenogastraceae</taxon>
        <taxon>Hebeloma</taxon>
    </lineage>
</organism>
<reference evidence="2" key="2">
    <citation type="submission" date="2015-01" db="EMBL/GenBank/DDBJ databases">
        <title>Evolutionary Origins and Diversification of the Mycorrhizal Mutualists.</title>
        <authorList>
            <consortium name="DOE Joint Genome Institute"/>
            <consortium name="Mycorrhizal Genomics Consortium"/>
            <person name="Kohler A."/>
            <person name="Kuo A."/>
            <person name="Nagy L.G."/>
            <person name="Floudas D."/>
            <person name="Copeland A."/>
            <person name="Barry K.W."/>
            <person name="Cichocki N."/>
            <person name="Veneault-Fourrey C."/>
            <person name="LaButti K."/>
            <person name="Lindquist E.A."/>
            <person name="Lipzen A."/>
            <person name="Lundell T."/>
            <person name="Morin E."/>
            <person name="Murat C."/>
            <person name="Riley R."/>
            <person name="Ohm R."/>
            <person name="Sun H."/>
            <person name="Tunlid A."/>
            <person name="Henrissat B."/>
            <person name="Grigoriev I.V."/>
            <person name="Hibbett D.S."/>
            <person name="Martin F."/>
        </authorList>
    </citation>
    <scope>NUCLEOTIDE SEQUENCE [LARGE SCALE GENOMIC DNA]</scope>
    <source>
        <strain evidence="2">h7</strain>
    </source>
</reference>
<gene>
    <name evidence="1" type="ORF">M413DRAFT_447591</name>
</gene>
<protein>
    <submittedName>
        <fullName evidence="1">Uncharacterized protein</fullName>
    </submittedName>
</protein>
<dbReference type="HOGENOM" id="CLU_2427246_0_0_1"/>
<dbReference type="AlphaFoldDB" id="A0A0C2XMJ4"/>
<name>A0A0C2XMJ4_HEBCY</name>
<keyword evidence="2" id="KW-1185">Reference proteome</keyword>
<reference evidence="1 2" key="1">
    <citation type="submission" date="2014-04" db="EMBL/GenBank/DDBJ databases">
        <authorList>
            <consortium name="DOE Joint Genome Institute"/>
            <person name="Kuo A."/>
            <person name="Gay G."/>
            <person name="Dore J."/>
            <person name="Kohler A."/>
            <person name="Nagy L.G."/>
            <person name="Floudas D."/>
            <person name="Copeland A."/>
            <person name="Barry K.W."/>
            <person name="Cichocki N."/>
            <person name="Veneault-Fourrey C."/>
            <person name="LaButti K."/>
            <person name="Lindquist E.A."/>
            <person name="Lipzen A."/>
            <person name="Lundell T."/>
            <person name="Morin E."/>
            <person name="Murat C."/>
            <person name="Sun H."/>
            <person name="Tunlid A."/>
            <person name="Henrissat B."/>
            <person name="Grigoriev I.V."/>
            <person name="Hibbett D.S."/>
            <person name="Martin F."/>
            <person name="Nordberg H.P."/>
            <person name="Cantor M.N."/>
            <person name="Hua S.X."/>
        </authorList>
    </citation>
    <scope>NUCLEOTIDE SEQUENCE [LARGE SCALE GENOMIC DNA]</scope>
    <source>
        <strain evidence="2">h7</strain>
    </source>
</reference>
<dbReference type="Proteomes" id="UP000053424">
    <property type="component" value="Unassembled WGS sequence"/>
</dbReference>
<accession>A0A0C2XMJ4</accession>
<proteinExistence type="predicted"/>
<dbReference type="EMBL" id="KN831788">
    <property type="protein sequence ID" value="KIM38943.1"/>
    <property type="molecule type" value="Genomic_DNA"/>
</dbReference>
<evidence type="ECO:0000313" key="2">
    <source>
        <dbReference type="Proteomes" id="UP000053424"/>
    </source>
</evidence>